<protein>
    <recommendedName>
        <fullName evidence="4">RNA-directed DNA polymerase, eukaryota</fullName>
    </recommendedName>
</protein>
<gene>
    <name evidence="2" type="ORF">LSAT_V11C700352540</name>
</gene>
<sequence>MDQTIDIATGGLCVLVESVPRIEKEVDILWREKRFLVNVAKDTWPWVPKFVDETTESPVDEEEEEKLENIKDDCGISEDEKNLEEGEFRVEDANDDEEENEQFEETEIESSEDEEEEVIGASVSTVTELVPPVIERDRESSVVAESFHNDEDINDVSTPEVNKNDRQHDYQLDENLNEVATHEKDDPNENLVEVRGTHKRDGLKDKGRNKAEQLIGSGLRPNEGSKFINENFENEDLDPNPIHDLNCFVSSSQLCSDSSKIILIRRRGVPKTPSKRPSHSLKLKDTLWVSRPSQASTPIMPSKTGVLEAGTHLIREEYGTSMHEDEVRETMYAGECLGFKMDGFKDQFHNYWDASTFEYAGVDANGRSGGLFCIWDPYILRQKTIIHDQNFVVVIGSLQGMEEDLVVVNAYAPQC</sequence>
<feature type="compositionally biased region" description="Basic and acidic residues" evidence="1">
    <location>
        <begin position="67"/>
        <end position="92"/>
    </location>
</feature>
<comment type="caution">
    <text evidence="2">The sequence shown here is derived from an EMBL/GenBank/DDBJ whole genome shotgun (WGS) entry which is preliminary data.</text>
</comment>
<feature type="compositionally biased region" description="Acidic residues" evidence="1">
    <location>
        <begin position="93"/>
        <end position="118"/>
    </location>
</feature>
<reference evidence="2 3" key="1">
    <citation type="journal article" date="2017" name="Nat. Commun.">
        <title>Genome assembly with in vitro proximity ligation data and whole-genome triplication in lettuce.</title>
        <authorList>
            <person name="Reyes-Chin-Wo S."/>
            <person name="Wang Z."/>
            <person name="Yang X."/>
            <person name="Kozik A."/>
            <person name="Arikit S."/>
            <person name="Song C."/>
            <person name="Xia L."/>
            <person name="Froenicke L."/>
            <person name="Lavelle D.O."/>
            <person name="Truco M.J."/>
            <person name="Xia R."/>
            <person name="Zhu S."/>
            <person name="Xu C."/>
            <person name="Xu H."/>
            <person name="Xu X."/>
            <person name="Cox K."/>
            <person name="Korf I."/>
            <person name="Meyers B.C."/>
            <person name="Michelmore R.W."/>
        </authorList>
    </citation>
    <scope>NUCLEOTIDE SEQUENCE [LARGE SCALE GENOMIC DNA]</scope>
    <source>
        <strain evidence="3">cv. Salinas</strain>
        <tissue evidence="2">Seedlings</tissue>
    </source>
</reference>
<organism evidence="2 3">
    <name type="scientific">Lactuca sativa</name>
    <name type="common">Garden lettuce</name>
    <dbReference type="NCBI Taxonomy" id="4236"/>
    <lineage>
        <taxon>Eukaryota</taxon>
        <taxon>Viridiplantae</taxon>
        <taxon>Streptophyta</taxon>
        <taxon>Embryophyta</taxon>
        <taxon>Tracheophyta</taxon>
        <taxon>Spermatophyta</taxon>
        <taxon>Magnoliopsida</taxon>
        <taxon>eudicotyledons</taxon>
        <taxon>Gunneridae</taxon>
        <taxon>Pentapetalae</taxon>
        <taxon>asterids</taxon>
        <taxon>campanulids</taxon>
        <taxon>Asterales</taxon>
        <taxon>Asteraceae</taxon>
        <taxon>Cichorioideae</taxon>
        <taxon>Cichorieae</taxon>
        <taxon>Lactucinae</taxon>
        <taxon>Lactuca</taxon>
    </lineage>
</organism>
<evidence type="ECO:0008006" key="4">
    <source>
        <dbReference type="Google" id="ProtNLM"/>
    </source>
</evidence>
<dbReference type="AlphaFoldDB" id="A0A9R1UXE9"/>
<dbReference type="EMBL" id="NBSK02000007">
    <property type="protein sequence ID" value="KAJ0195952.1"/>
    <property type="molecule type" value="Genomic_DNA"/>
</dbReference>
<accession>A0A9R1UXE9</accession>
<evidence type="ECO:0000313" key="2">
    <source>
        <dbReference type="EMBL" id="KAJ0195952.1"/>
    </source>
</evidence>
<dbReference type="Proteomes" id="UP000235145">
    <property type="component" value="Unassembled WGS sequence"/>
</dbReference>
<evidence type="ECO:0000313" key="3">
    <source>
        <dbReference type="Proteomes" id="UP000235145"/>
    </source>
</evidence>
<proteinExistence type="predicted"/>
<feature type="region of interest" description="Disordered" evidence="1">
    <location>
        <begin position="180"/>
        <end position="223"/>
    </location>
</feature>
<feature type="compositionally biased region" description="Acidic residues" evidence="1">
    <location>
        <begin position="55"/>
        <end position="66"/>
    </location>
</feature>
<feature type="region of interest" description="Disordered" evidence="1">
    <location>
        <begin position="55"/>
        <end position="126"/>
    </location>
</feature>
<evidence type="ECO:0000256" key="1">
    <source>
        <dbReference type="SAM" id="MobiDB-lite"/>
    </source>
</evidence>
<feature type="compositionally biased region" description="Basic and acidic residues" evidence="1">
    <location>
        <begin position="195"/>
        <end position="211"/>
    </location>
</feature>
<keyword evidence="3" id="KW-1185">Reference proteome</keyword>
<name>A0A9R1UXE9_LACSA</name>